<feature type="domain" description="UvrD-like helicase C-terminal" evidence="15">
    <location>
        <begin position="453"/>
        <end position="754"/>
    </location>
</feature>
<dbReference type="Gene3D" id="3.40.50.300">
    <property type="entry name" value="P-loop containing nucleotide triphosphate hydrolases"/>
    <property type="match status" value="4"/>
</dbReference>
<keyword evidence="8" id="KW-0238">DNA-binding</keyword>
<keyword evidence="9" id="KW-0234">DNA repair</keyword>
<dbReference type="GO" id="GO:0043138">
    <property type="term" value="F:3'-5' DNA helicase activity"/>
    <property type="evidence" value="ECO:0007669"/>
    <property type="project" value="UniProtKB-EC"/>
</dbReference>
<dbReference type="Pfam" id="PF12705">
    <property type="entry name" value="PDDEXK_1"/>
    <property type="match status" value="1"/>
</dbReference>
<reference evidence="16" key="1">
    <citation type="submission" date="2018-05" db="EMBL/GenBank/DDBJ databases">
        <authorList>
            <person name="Lanie J.A."/>
            <person name="Ng W.-L."/>
            <person name="Kazmierczak K.M."/>
            <person name="Andrzejewski T.M."/>
            <person name="Davidsen T.M."/>
            <person name="Wayne K.J."/>
            <person name="Tettelin H."/>
            <person name="Glass J.I."/>
            <person name="Rusch D."/>
            <person name="Podicherti R."/>
            <person name="Tsui H.-C.T."/>
            <person name="Winkler M.E."/>
        </authorList>
    </citation>
    <scope>NUCLEOTIDE SEQUENCE</scope>
</reference>
<feature type="non-terminal residue" evidence="16">
    <location>
        <position position="1"/>
    </location>
</feature>
<evidence type="ECO:0000256" key="2">
    <source>
        <dbReference type="ARBA" id="ARBA00022741"/>
    </source>
</evidence>
<dbReference type="EMBL" id="UINC01003069">
    <property type="protein sequence ID" value="SVA03060.1"/>
    <property type="molecule type" value="Genomic_DNA"/>
</dbReference>
<proteinExistence type="predicted"/>
<keyword evidence="5" id="KW-0347">Helicase</keyword>
<dbReference type="InterPro" id="IPR038726">
    <property type="entry name" value="PDDEXK_AddAB-type"/>
</dbReference>
<dbReference type="SUPFAM" id="SSF52540">
    <property type="entry name" value="P-loop containing nucleoside triphosphate hydrolases"/>
    <property type="match status" value="1"/>
</dbReference>
<keyword evidence="1" id="KW-0540">Nuclease</keyword>
<dbReference type="AlphaFoldDB" id="A0A381SG51"/>
<keyword evidence="4" id="KW-0378">Hydrolase</keyword>
<dbReference type="InterPro" id="IPR014017">
    <property type="entry name" value="DNA_helicase_UvrD-like_C"/>
</dbReference>
<keyword evidence="2" id="KW-0547">Nucleotide-binding</keyword>
<dbReference type="Pfam" id="PF00580">
    <property type="entry name" value="UvrD-helicase"/>
    <property type="match status" value="1"/>
</dbReference>
<accession>A0A381SG51</accession>
<keyword evidence="7" id="KW-0067">ATP-binding</keyword>
<evidence type="ECO:0000256" key="5">
    <source>
        <dbReference type="ARBA" id="ARBA00022806"/>
    </source>
</evidence>
<dbReference type="GO" id="GO:0005524">
    <property type="term" value="F:ATP binding"/>
    <property type="evidence" value="ECO:0007669"/>
    <property type="project" value="UniProtKB-KW"/>
</dbReference>
<sequence>VNPVNNVVLEASAGTGKTTVLVSRYVNLLRAGVDPSNILAITFTRQSAKEMRDRIIRELRAAAEHSRADQLRWRELRDRLGEIAISTIDAFCLALLREFPLEADLDPAFGVADETEVSRLVQQALDRTLAACGSVAAEDVNVAMVLAQLGPGRVRTGLAHLLERRLVAPTGLQKFLSSGPRELTAISACRRAATELAEVLTHVDGGLGRFLADGPLGHPRFALLSEELRCLGRLADEDSDNIRPVLDRIREYFLTLDGEPRKRLTGVRVHHCRTAEGWQRHRTAATAIAPDVAKVLTRFDRDLNWVLARGAQRMFAIAVTEYERELAAHSMLDFSDLLQRALDLLRRMDEFAQSRYRLESRYHHVLVDEFQDTSRAQWELVSLLVQSWGEGFGLVHDAPVPPSVFVVGDRKQSIYGFRDADVGVLQDAGAYVETLRTTGDVRRSISHSFRAVPALLAFVNDLFGTMEKVERPRDGFRYEVSDRFPVEAAEGGPHGLKADDAGSPLGLVLGDSLEDSASRVAGEISGLLKAGTVRDQTTGVSRPVSPGDIAILFRSRETHRKFQAALEALEIPALVYKGLGFFDTDEVKDYRALLRFLAAPRSELRAAALLRSRLVRVSDAALFELAGDLSSTLLADDPPSSLDRLQPVDRALVGRLRDSVREWITVADRVPPAELLDRVYADCAYAFELSGPRLIQARENLKKMRSLVRRAQNRGFATLSRIADHVDRLSGDVSNAVVDAFDAVNLMTVHAAKGLEFPVVFLVELARGTGGVRPAIRVVGDRGDGVPSVSIAPFRSVADDDQRARDREETKRLLYVATTRARDRLYLAATRTDGKVKIGNGSLAAVLPESLAEALFTISGDVTEVRWAVDRSRGHLLRYVGRAPTADVHAVAADGSPGDVDDLLGPWRSVPVLRRARVTEIVESGRAAMSKPERVLGRSVVGSLVHRLLQHCGESGRGADEDIEDRICNLMADDERGRDDCDQLISQAATVFRRALLREEVVALMDGESEFEFPFSMRRNDIDAAGDVVVRGTIDCLRRWPDGRLTVVEIKTGSEQAHHEQQLGVYVDATRALFPGVVVEGTVVYL</sequence>
<evidence type="ECO:0000256" key="6">
    <source>
        <dbReference type="ARBA" id="ARBA00022839"/>
    </source>
</evidence>
<organism evidence="16">
    <name type="scientific">marine metagenome</name>
    <dbReference type="NCBI Taxonomy" id="408172"/>
    <lineage>
        <taxon>unclassified sequences</taxon>
        <taxon>metagenomes</taxon>
        <taxon>ecological metagenomes</taxon>
    </lineage>
</organism>
<evidence type="ECO:0000256" key="13">
    <source>
        <dbReference type="ARBA" id="ARBA00048988"/>
    </source>
</evidence>
<evidence type="ECO:0000256" key="4">
    <source>
        <dbReference type="ARBA" id="ARBA00022801"/>
    </source>
</evidence>
<feature type="domain" description="UvrD-like helicase ATP-binding" evidence="14">
    <location>
        <begin position="1"/>
        <end position="452"/>
    </location>
</feature>
<keyword evidence="10" id="KW-0413">Isomerase</keyword>
<dbReference type="PROSITE" id="PS51198">
    <property type="entry name" value="UVRD_HELICASE_ATP_BIND"/>
    <property type="match status" value="1"/>
</dbReference>
<evidence type="ECO:0000256" key="9">
    <source>
        <dbReference type="ARBA" id="ARBA00023204"/>
    </source>
</evidence>
<gene>
    <name evidence="16" type="ORF">METZ01_LOCUS55914</name>
</gene>
<evidence type="ECO:0000259" key="15">
    <source>
        <dbReference type="PROSITE" id="PS51217"/>
    </source>
</evidence>
<keyword evidence="3" id="KW-0227">DNA damage</keyword>
<evidence type="ECO:0000259" key="14">
    <source>
        <dbReference type="PROSITE" id="PS51198"/>
    </source>
</evidence>
<evidence type="ECO:0000256" key="3">
    <source>
        <dbReference type="ARBA" id="ARBA00022763"/>
    </source>
</evidence>
<dbReference type="GO" id="GO:0005829">
    <property type="term" value="C:cytosol"/>
    <property type="evidence" value="ECO:0007669"/>
    <property type="project" value="TreeGrafter"/>
</dbReference>
<dbReference type="PANTHER" id="PTHR11070:SF67">
    <property type="entry name" value="DNA 3'-5' HELICASE"/>
    <property type="match status" value="1"/>
</dbReference>
<evidence type="ECO:0000313" key="16">
    <source>
        <dbReference type="EMBL" id="SVA03060.1"/>
    </source>
</evidence>
<evidence type="ECO:0000256" key="8">
    <source>
        <dbReference type="ARBA" id="ARBA00023125"/>
    </source>
</evidence>
<evidence type="ECO:0000256" key="7">
    <source>
        <dbReference type="ARBA" id="ARBA00022840"/>
    </source>
</evidence>
<evidence type="ECO:0000256" key="12">
    <source>
        <dbReference type="ARBA" id="ARBA00034808"/>
    </source>
</evidence>
<dbReference type="InterPro" id="IPR014016">
    <property type="entry name" value="UvrD-like_ATP-bd"/>
</dbReference>
<dbReference type="Pfam" id="PF13361">
    <property type="entry name" value="UvrD_C"/>
    <property type="match status" value="2"/>
</dbReference>
<dbReference type="PANTHER" id="PTHR11070">
    <property type="entry name" value="UVRD / RECB / PCRA DNA HELICASE FAMILY MEMBER"/>
    <property type="match status" value="1"/>
</dbReference>
<evidence type="ECO:0000256" key="1">
    <source>
        <dbReference type="ARBA" id="ARBA00022722"/>
    </source>
</evidence>
<dbReference type="Gene3D" id="1.10.486.10">
    <property type="entry name" value="PCRA, domain 4"/>
    <property type="match status" value="1"/>
</dbReference>
<evidence type="ECO:0000256" key="11">
    <source>
        <dbReference type="ARBA" id="ARBA00034617"/>
    </source>
</evidence>
<keyword evidence="6" id="KW-0269">Exonuclease</keyword>
<comment type="catalytic activity">
    <reaction evidence="13">
        <text>ATP + H2O = ADP + phosphate + H(+)</text>
        <dbReference type="Rhea" id="RHEA:13065"/>
        <dbReference type="ChEBI" id="CHEBI:15377"/>
        <dbReference type="ChEBI" id="CHEBI:15378"/>
        <dbReference type="ChEBI" id="CHEBI:30616"/>
        <dbReference type="ChEBI" id="CHEBI:43474"/>
        <dbReference type="ChEBI" id="CHEBI:456216"/>
        <dbReference type="EC" id="5.6.2.4"/>
    </reaction>
</comment>
<name>A0A381SG51_9ZZZZ</name>
<dbReference type="InterPro" id="IPR011604">
    <property type="entry name" value="PDDEXK-like_dom_sf"/>
</dbReference>
<dbReference type="InterPro" id="IPR027417">
    <property type="entry name" value="P-loop_NTPase"/>
</dbReference>
<dbReference type="EC" id="5.6.2.4" evidence="12"/>
<dbReference type="InterPro" id="IPR000212">
    <property type="entry name" value="DNA_helicase_UvrD/REP"/>
</dbReference>
<dbReference type="GO" id="GO:0004527">
    <property type="term" value="F:exonuclease activity"/>
    <property type="evidence" value="ECO:0007669"/>
    <property type="project" value="UniProtKB-KW"/>
</dbReference>
<dbReference type="Gene3D" id="3.90.320.10">
    <property type="match status" value="1"/>
</dbReference>
<dbReference type="GO" id="GO:0003677">
    <property type="term" value="F:DNA binding"/>
    <property type="evidence" value="ECO:0007669"/>
    <property type="project" value="UniProtKB-KW"/>
</dbReference>
<comment type="catalytic activity">
    <reaction evidence="11">
        <text>Couples ATP hydrolysis with the unwinding of duplex DNA by translocating in the 3'-5' direction.</text>
        <dbReference type="EC" id="5.6.2.4"/>
    </reaction>
</comment>
<protein>
    <recommendedName>
        <fullName evidence="12">DNA 3'-5' helicase</fullName>
        <ecNumber evidence="12">5.6.2.4</ecNumber>
    </recommendedName>
</protein>
<dbReference type="PROSITE" id="PS51217">
    <property type="entry name" value="UVRD_HELICASE_CTER"/>
    <property type="match status" value="1"/>
</dbReference>
<dbReference type="GO" id="GO:0000725">
    <property type="term" value="P:recombinational repair"/>
    <property type="evidence" value="ECO:0007669"/>
    <property type="project" value="TreeGrafter"/>
</dbReference>
<evidence type="ECO:0000256" key="10">
    <source>
        <dbReference type="ARBA" id="ARBA00023235"/>
    </source>
</evidence>